<evidence type="ECO:0000256" key="3">
    <source>
        <dbReference type="SAM" id="MobiDB-lite"/>
    </source>
</evidence>
<comment type="similarity">
    <text evidence="1">Belongs to the short-chain dehydrogenases/reductases (SDR) family.</text>
</comment>
<dbReference type="Pfam" id="PF00106">
    <property type="entry name" value="adh_short"/>
    <property type="match status" value="1"/>
</dbReference>
<dbReference type="PANTHER" id="PTHR44196:SF1">
    <property type="entry name" value="DEHYDROGENASE_REDUCTASE SDR FAMILY MEMBER 7B"/>
    <property type="match status" value="1"/>
</dbReference>
<sequence>MRGRLRRRLPRRGTDPPRARGAVVSSLVGQRVWLVGASSGIGAALAEELHERGAIVAVSARRADRLDELSRGRFATVPVDVTDHAAVLEGARQVGETIGPIDTVVWCAGYWHTFDATDWQAEEFARHVEVNLLGLGHVVDATVPEMVARGRGHLVGVASVAGYRGLSGAEAYAATKSAQITLLESMRASLSAKGVRVTTVCPGFVRTEMTESNSFPMPFIIDADEAAREIADGLESGRPEIVFPWPMAVTMKLARLLPVRAWTVLSSRLAGRA</sequence>
<dbReference type="PANTHER" id="PTHR44196">
    <property type="entry name" value="DEHYDROGENASE/REDUCTASE SDR FAMILY MEMBER 7B"/>
    <property type="match status" value="1"/>
</dbReference>
<protein>
    <submittedName>
        <fullName evidence="4">Short-chain dehydrogenase</fullName>
    </submittedName>
</protein>
<keyword evidence="5" id="KW-1185">Reference proteome</keyword>
<dbReference type="AlphaFoldDB" id="A0A444B9Y4"/>
<dbReference type="PRINTS" id="PR00081">
    <property type="entry name" value="GDHRDH"/>
</dbReference>
<dbReference type="InterPro" id="IPR036291">
    <property type="entry name" value="NAD(P)-bd_dom_sf"/>
</dbReference>
<dbReference type="GO" id="GO:0016020">
    <property type="term" value="C:membrane"/>
    <property type="evidence" value="ECO:0007669"/>
    <property type="project" value="TreeGrafter"/>
</dbReference>
<evidence type="ECO:0000313" key="5">
    <source>
        <dbReference type="Proteomes" id="UP000288711"/>
    </source>
</evidence>
<dbReference type="Gene3D" id="3.40.50.720">
    <property type="entry name" value="NAD(P)-binding Rossmann-like Domain"/>
    <property type="match status" value="1"/>
</dbReference>
<dbReference type="InterPro" id="IPR002347">
    <property type="entry name" value="SDR_fam"/>
</dbReference>
<feature type="region of interest" description="Disordered" evidence="3">
    <location>
        <begin position="1"/>
        <end position="20"/>
    </location>
</feature>
<evidence type="ECO:0000256" key="1">
    <source>
        <dbReference type="ARBA" id="ARBA00006484"/>
    </source>
</evidence>
<comment type="caution">
    <text evidence="4">The sequence shown here is derived from an EMBL/GenBank/DDBJ whole genome shotgun (WGS) entry which is preliminary data.</text>
</comment>
<keyword evidence="2" id="KW-0560">Oxidoreductase</keyword>
<dbReference type="Proteomes" id="UP000288711">
    <property type="component" value="Unassembled WGS sequence"/>
</dbReference>
<accession>A0A444B9Y4</accession>
<dbReference type="OrthoDB" id="9797538at2"/>
<dbReference type="SUPFAM" id="SSF51735">
    <property type="entry name" value="NAD(P)-binding Rossmann-fold domains"/>
    <property type="match status" value="1"/>
</dbReference>
<reference evidence="4 5" key="1">
    <citation type="journal article" date="2009" name="Int. J. Syst. Evol. Microbiol.">
        <title>Janibacter hoylei sp. nov., Bacillus isronensis sp. nov. and Bacillus aryabhattai sp. nov., isolated from cryotubes used for collecting air from the upper atmosphere.</title>
        <authorList>
            <person name="Shivaji S."/>
            <person name="Chaturvedi P."/>
            <person name="Begum Z."/>
            <person name="Pindi P.K."/>
            <person name="Manorama R."/>
            <person name="Padmanaban D.A."/>
            <person name="Shouche Y.S."/>
            <person name="Pawar S."/>
            <person name="Vaishampayan P."/>
            <person name="Dutt C.B."/>
            <person name="Datta G.N."/>
            <person name="Manchanda R.K."/>
            <person name="Rao U.R."/>
            <person name="Bhargava P.M."/>
            <person name="Narlikar J.V."/>
        </authorList>
    </citation>
    <scope>NUCLEOTIDE SEQUENCE [LARGE SCALE GENOMIC DNA]</scope>
    <source>
        <strain evidence="4 5">PVAS-1</strain>
    </source>
</reference>
<evidence type="ECO:0000313" key="4">
    <source>
        <dbReference type="EMBL" id="RWU85215.1"/>
    </source>
</evidence>
<organism evidence="4 5">
    <name type="scientific">Janibacter hoylei PVAS-1</name>
    <dbReference type="NCBI Taxonomy" id="1210046"/>
    <lineage>
        <taxon>Bacteria</taxon>
        <taxon>Bacillati</taxon>
        <taxon>Actinomycetota</taxon>
        <taxon>Actinomycetes</taxon>
        <taxon>Micrococcales</taxon>
        <taxon>Intrasporangiaceae</taxon>
        <taxon>Janibacter</taxon>
    </lineage>
</organism>
<gene>
    <name evidence="4" type="ORF">CWN80_03185</name>
</gene>
<dbReference type="EMBL" id="PIPF01000002">
    <property type="protein sequence ID" value="RWU85215.1"/>
    <property type="molecule type" value="Genomic_DNA"/>
</dbReference>
<proteinExistence type="inferred from homology"/>
<name>A0A444B9Y4_9MICO</name>
<dbReference type="GO" id="GO:0016491">
    <property type="term" value="F:oxidoreductase activity"/>
    <property type="evidence" value="ECO:0007669"/>
    <property type="project" value="UniProtKB-KW"/>
</dbReference>
<feature type="compositionally biased region" description="Basic residues" evidence="3">
    <location>
        <begin position="1"/>
        <end position="11"/>
    </location>
</feature>
<evidence type="ECO:0000256" key="2">
    <source>
        <dbReference type="ARBA" id="ARBA00023002"/>
    </source>
</evidence>